<accession>A0A6A6XPL7</accession>
<dbReference type="PANTHER" id="PTHR13593">
    <property type="match status" value="1"/>
</dbReference>
<dbReference type="Proteomes" id="UP000799757">
    <property type="component" value="Unassembled WGS sequence"/>
</dbReference>
<dbReference type="AlphaFoldDB" id="A0A6A6XPL7"/>
<dbReference type="EMBL" id="MU001783">
    <property type="protein sequence ID" value="KAF2798496.1"/>
    <property type="molecule type" value="Genomic_DNA"/>
</dbReference>
<dbReference type="PANTHER" id="PTHR13593:SF140">
    <property type="entry name" value="PLC-LIKE PHOSPHODIESTERASE"/>
    <property type="match status" value="1"/>
</dbReference>
<feature type="compositionally biased region" description="Low complexity" evidence="1">
    <location>
        <begin position="1"/>
        <end position="16"/>
    </location>
</feature>
<organism evidence="2 3">
    <name type="scientific">Melanomma pulvis-pyrius CBS 109.77</name>
    <dbReference type="NCBI Taxonomy" id="1314802"/>
    <lineage>
        <taxon>Eukaryota</taxon>
        <taxon>Fungi</taxon>
        <taxon>Dikarya</taxon>
        <taxon>Ascomycota</taxon>
        <taxon>Pezizomycotina</taxon>
        <taxon>Dothideomycetes</taxon>
        <taxon>Pleosporomycetidae</taxon>
        <taxon>Pleosporales</taxon>
        <taxon>Melanommataceae</taxon>
        <taxon>Melanomma</taxon>
    </lineage>
</organism>
<dbReference type="OrthoDB" id="7984201at2759"/>
<reference evidence="2" key="1">
    <citation type="journal article" date="2020" name="Stud. Mycol.">
        <title>101 Dothideomycetes genomes: a test case for predicting lifestyles and emergence of pathogens.</title>
        <authorList>
            <person name="Haridas S."/>
            <person name="Albert R."/>
            <person name="Binder M."/>
            <person name="Bloem J."/>
            <person name="Labutti K."/>
            <person name="Salamov A."/>
            <person name="Andreopoulos B."/>
            <person name="Baker S."/>
            <person name="Barry K."/>
            <person name="Bills G."/>
            <person name="Bluhm B."/>
            <person name="Cannon C."/>
            <person name="Castanera R."/>
            <person name="Culley D."/>
            <person name="Daum C."/>
            <person name="Ezra D."/>
            <person name="Gonzalez J."/>
            <person name="Henrissat B."/>
            <person name="Kuo A."/>
            <person name="Liang C."/>
            <person name="Lipzen A."/>
            <person name="Lutzoni F."/>
            <person name="Magnuson J."/>
            <person name="Mondo S."/>
            <person name="Nolan M."/>
            <person name="Ohm R."/>
            <person name="Pangilinan J."/>
            <person name="Park H.-J."/>
            <person name="Ramirez L."/>
            <person name="Alfaro M."/>
            <person name="Sun H."/>
            <person name="Tritt A."/>
            <person name="Yoshinaga Y."/>
            <person name="Zwiers L.-H."/>
            <person name="Turgeon B."/>
            <person name="Goodwin S."/>
            <person name="Spatafora J."/>
            <person name="Crous P."/>
            <person name="Grigoriev I."/>
        </authorList>
    </citation>
    <scope>NUCLEOTIDE SEQUENCE</scope>
    <source>
        <strain evidence="2">CBS 109.77</strain>
    </source>
</reference>
<feature type="non-terminal residue" evidence="2">
    <location>
        <position position="1"/>
    </location>
</feature>
<dbReference type="InterPro" id="IPR017946">
    <property type="entry name" value="PLC-like_Pdiesterase_TIM-brl"/>
</dbReference>
<evidence type="ECO:0000313" key="2">
    <source>
        <dbReference type="EMBL" id="KAF2798496.1"/>
    </source>
</evidence>
<feature type="region of interest" description="Disordered" evidence="1">
    <location>
        <begin position="1"/>
        <end position="24"/>
    </location>
</feature>
<dbReference type="Gene3D" id="3.20.20.190">
    <property type="entry name" value="Phosphatidylinositol (PI) phosphodiesterase"/>
    <property type="match status" value="1"/>
</dbReference>
<keyword evidence="3" id="KW-1185">Reference proteome</keyword>
<gene>
    <name evidence="2" type="ORF">K505DRAFT_193815</name>
</gene>
<dbReference type="GO" id="GO:0008081">
    <property type="term" value="F:phosphoric diester hydrolase activity"/>
    <property type="evidence" value="ECO:0007669"/>
    <property type="project" value="InterPro"/>
</dbReference>
<name>A0A6A6XPL7_9PLEO</name>
<protein>
    <submittedName>
        <fullName evidence="2">PLC-like phosphodiesterase</fullName>
    </submittedName>
</protein>
<dbReference type="GO" id="GO:0006629">
    <property type="term" value="P:lipid metabolic process"/>
    <property type="evidence" value="ECO:0007669"/>
    <property type="project" value="InterPro"/>
</dbReference>
<dbReference type="InterPro" id="IPR051057">
    <property type="entry name" value="PI-PLC_domain"/>
</dbReference>
<feature type="non-terminal residue" evidence="2">
    <location>
        <position position="343"/>
    </location>
</feature>
<evidence type="ECO:0000256" key="1">
    <source>
        <dbReference type="SAM" id="MobiDB-lite"/>
    </source>
</evidence>
<proteinExistence type="predicted"/>
<evidence type="ECO:0000313" key="3">
    <source>
        <dbReference type="Proteomes" id="UP000799757"/>
    </source>
</evidence>
<dbReference type="SUPFAM" id="SSF51695">
    <property type="entry name" value="PLC-like phosphodiesterases"/>
    <property type="match status" value="1"/>
</dbReference>
<sequence length="343" mass="38345">STSTVPSPAAASIDSSPRPRPTKNVQACNGHVEFCDRRFSNISMVVAHNSPFVVPHNIASNQDVHVLTQLNDGIRGLQFETRLPDQAPTSSALRLCHTSCSVLDAGTLEKYLKKVAGWLSTHPYEVIAIMMGNGNHVEPTMYIEPFRRAGLLPLLYIPPYRTMTLEQWPKLSEMILQSKRVVVTLDYGANQTAVPWLLNEFSYQWQTPFSPTDPTFPCTVDRPKNQIATVSKDMMYMANHNLNVKVPIKASFLALAKEEPYLIPGHTLFHQVNASKGNRSLGWSVETCTARWGRPPNWLLVDYYNRGDFNGSVFQVAAIANNVTYNRTSCCGVEKENSTGQRM</sequence>
<dbReference type="Pfam" id="PF26146">
    <property type="entry name" value="PI-PLC_X"/>
    <property type="match status" value="1"/>
</dbReference>